<organism evidence="2 3">
    <name type="scientific">Methanocalculus taiwanensis</name>
    <dbReference type="NCBI Taxonomy" id="106207"/>
    <lineage>
        <taxon>Archaea</taxon>
        <taxon>Methanobacteriati</taxon>
        <taxon>Methanobacteriota</taxon>
        <taxon>Stenosarchaea group</taxon>
        <taxon>Methanomicrobia</taxon>
        <taxon>Methanomicrobiales</taxon>
        <taxon>Methanocalculaceae</taxon>
        <taxon>Methanocalculus</taxon>
    </lineage>
</organism>
<dbReference type="SUPFAM" id="SSF81301">
    <property type="entry name" value="Nucleotidyltransferase"/>
    <property type="match status" value="1"/>
</dbReference>
<dbReference type="Gene3D" id="3.30.460.10">
    <property type="entry name" value="Beta Polymerase, domain 2"/>
    <property type="match status" value="1"/>
</dbReference>
<gene>
    <name evidence="2" type="ORF">FTO68_09880</name>
</gene>
<dbReference type="InterPro" id="IPR043519">
    <property type="entry name" value="NT_sf"/>
</dbReference>
<keyword evidence="3" id="KW-1185">Reference proteome</keyword>
<evidence type="ECO:0000313" key="3">
    <source>
        <dbReference type="Proteomes" id="UP001524383"/>
    </source>
</evidence>
<accession>A0ABD4TMR6</accession>
<evidence type="ECO:0000313" key="2">
    <source>
        <dbReference type="EMBL" id="MCQ1539288.1"/>
    </source>
</evidence>
<dbReference type="Proteomes" id="UP001524383">
    <property type="component" value="Unassembled WGS sequence"/>
</dbReference>
<reference evidence="2 3" key="1">
    <citation type="submission" date="2019-08" db="EMBL/GenBank/DDBJ databases">
        <authorList>
            <person name="Chen S.-C."/>
            <person name="Lai M.-C."/>
            <person name="You Y.-T."/>
        </authorList>
    </citation>
    <scope>NUCLEOTIDE SEQUENCE [LARGE SCALE GENOMIC DNA]</scope>
    <source>
        <strain evidence="2 3">P2F9704a</strain>
    </source>
</reference>
<feature type="domain" description="Polymerase beta nucleotidyltransferase" evidence="1">
    <location>
        <begin position="51"/>
        <end position="137"/>
    </location>
</feature>
<dbReference type="EMBL" id="VOTZ01000024">
    <property type="protein sequence ID" value="MCQ1539288.1"/>
    <property type="molecule type" value="Genomic_DNA"/>
</dbReference>
<dbReference type="Pfam" id="PF18765">
    <property type="entry name" value="Polbeta"/>
    <property type="match status" value="1"/>
</dbReference>
<proteinExistence type="predicted"/>
<sequence>MVLARENRRISLMEVMQMMQSAVREESFNSVRVFWLDYDLIWERLQDRIGLLKSHPEIRKVIIFGSFPEKRAVPGSDLDLLIIVNPTDLPILDRIEHYQPLFEGIGIGVDIFPLTEDELHMPIAQKALSDGFLLFER</sequence>
<protein>
    <submittedName>
        <fullName evidence="2">Nucleotidyltransferase domain-containing protein</fullName>
    </submittedName>
</protein>
<dbReference type="CDD" id="cd05403">
    <property type="entry name" value="NT_KNTase_like"/>
    <property type="match status" value="1"/>
</dbReference>
<dbReference type="InterPro" id="IPR041633">
    <property type="entry name" value="Polbeta"/>
</dbReference>
<dbReference type="AlphaFoldDB" id="A0ABD4TMR6"/>
<evidence type="ECO:0000259" key="1">
    <source>
        <dbReference type="Pfam" id="PF18765"/>
    </source>
</evidence>
<comment type="caution">
    <text evidence="2">The sequence shown here is derived from an EMBL/GenBank/DDBJ whole genome shotgun (WGS) entry which is preliminary data.</text>
</comment>
<name>A0ABD4TMR6_9EURY</name>